<dbReference type="InterPro" id="IPR045049">
    <property type="entry name" value="Pcy1-like"/>
</dbReference>
<evidence type="ECO:0000313" key="3">
    <source>
        <dbReference type="EMBL" id="QFG74212.1"/>
    </source>
</evidence>
<accession>A0A5J6VJG7</accession>
<dbReference type="Pfam" id="PF01467">
    <property type="entry name" value="CTP_transf_like"/>
    <property type="match status" value="1"/>
</dbReference>
<dbReference type="PANTHER" id="PTHR10739">
    <property type="entry name" value="CYTIDYLYLTRANSFERASE"/>
    <property type="match status" value="1"/>
</dbReference>
<dbReference type="InterPro" id="IPR014729">
    <property type="entry name" value="Rossmann-like_a/b/a_fold"/>
</dbReference>
<dbReference type="PANTHER" id="PTHR10739:SF13">
    <property type="entry name" value="CHOLINE-PHOSPHATE CYTIDYLYLTRANSFERASE"/>
    <property type="match status" value="1"/>
</dbReference>
<organism evidence="3">
    <name type="scientific">Megaviridae environmental sample</name>
    <dbReference type="NCBI Taxonomy" id="1737588"/>
    <lineage>
        <taxon>Viruses</taxon>
        <taxon>Varidnaviria</taxon>
        <taxon>Bamfordvirae</taxon>
        <taxon>Nucleocytoviricota</taxon>
        <taxon>Megaviricetes</taxon>
        <taxon>Imitervirales</taxon>
        <taxon>Mimiviridae</taxon>
        <taxon>environmental samples</taxon>
    </lineage>
</organism>
<protein>
    <recommendedName>
        <fullName evidence="1">choline-phosphate cytidylyltransferase</fullName>
        <ecNumber evidence="1">2.7.7.15</ecNumber>
    </recommendedName>
</protein>
<dbReference type="NCBIfam" id="TIGR00125">
    <property type="entry name" value="cyt_tran_rel"/>
    <property type="match status" value="1"/>
</dbReference>
<proteinExistence type="predicted"/>
<keyword evidence="3" id="KW-0548">Nucleotidyltransferase</keyword>
<dbReference type="GO" id="GO:0004105">
    <property type="term" value="F:choline-phosphate cytidylyltransferase activity"/>
    <property type="evidence" value="ECO:0007669"/>
    <property type="project" value="UniProtKB-EC"/>
</dbReference>
<evidence type="ECO:0000256" key="1">
    <source>
        <dbReference type="ARBA" id="ARBA00026101"/>
    </source>
</evidence>
<name>A0A5J6VJG7_9VIRU</name>
<evidence type="ECO:0000259" key="2">
    <source>
        <dbReference type="Pfam" id="PF01467"/>
    </source>
</evidence>
<dbReference type="GO" id="GO:0031210">
    <property type="term" value="F:phosphatidylcholine binding"/>
    <property type="evidence" value="ECO:0007669"/>
    <property type="project" value="TreeGrafter"/>
</dbReference>
<sequence>MVVIYIDGIFDLFHYGHLESFRKCKELYENVVLKVGVISDTVATDYKRKPIICEKHRYESVRNSKYVDEVIENSPLIITKEFMEANNINIVVHGFSNSEDENNQSEFFEYPLSINAFIKIDYCKEISTTEIIKRIKLII</sequence>
<keyword evidence="3" id="KW-0808">Transferase</keyword>
<reference evidence="3" key="1">
    <citation type="journal article" date="2019" name="Philos. Trans. R. Soc. Lond., B, Biol. Sci.">
        <title>Targeted metagenomic recovery of four divergent viruses reveals shared and distinctive characteristics of giant viruses of marine eukaryotes.</title>
        <authorList>
            <person name="Needham D.M."/>
            <person name="Poirier C."/>
            <person name="Hehenberger E."/>
            <person name="Jimenez V."/>
            <person name="Swalwell J.E."/>
            <person name="Santoro A.E."/>
            <person name="Worden A.Z."/>
        </authorList>
    </citation>
    <scope>NUCLEOTIDE SEQUENCE</scope>
    <source>
        <strain evidence="3">MPacV-611</strain>
    </source>
</reference>
<dbReference type="EMBL" id="MN448284">
    <property type="protein sequence ID" value="QFG74212.1"/>
    <property type="molecule type" value="Genomic_DNA"/>
</dbReference>
<dbReference type="SUPFAM" id="SSF52374">
    <property type="entry name" value="Nucleotidylyl transferase"/>
    <property type="match status" value="1"/>
</dbReference>
<dbReference type="InterPro" id="IPR004821">
    <property type="entry name" value="Cyt_trans-like"/>
</dbReference>
<dbReference type="EC" id="2.7.7.15" evidence="1"/>
<dbReference type="Gene3D" id="3.40.50.620">
    <property type="entry name" value="HUPs"/>
    <property type="match status" value="1"/>
</dbReference>
<feature type="domain" description="Cytidyltransferase-like" evidence="2">
    <location>
        <begin position="5"/>
        <end position="134"/>
    </location>
</feature>